<dbReference type="EMBL" id="FWXZ01000001">
    <property type="protein sequence ID" value="SMC38908.1"/>
    <property type="molecule type" value="Genomic_DNA"/>
</dbReference>
<proteinExistence type="predicted"/>
<dbReference type="Proteomes" id="UP000192328">
    <property type="component" value="Unassembled WGS sequence"/>
</dbReference>
<reference evidence="1" key="1">
    <citation type="submission" date="2017-04" db="EMBL/GenBank/DDBJ databases">
        <authorList>
            <person name="Varghese N."/>
            <person name="Submissions S."/>
        </authorList>
    </citation>
    <scope>NUCLEOTIDE SEQUENCE</scope>
    <source>
        <strain evidence="1">WTE2008</strain>
    </source>
</reference>
<keyword evidence="2" id="KW-1185">Reference proteome</keyword>
<evidence type="ECO:0000313" key="1">
    <source>
        <dbReference type="EMBL" id="SMC38908.1"/>
    </source>
</evidence>
<comment type="caution">
    <text evidence="1">The sequence shown here is derived from an EMBL/GenBank/DDBJ whole genome shotgun (WGS) entry which is preliminary data.</text>
</comment>
<evidence type="ECO:0000313" key="2">
    <source>
        <dbReference type="Proteomes" id="UP000192328"/>
    </source>
</evidence>
<protein>
    <submittedName>
        <fullName evidence="1">Uncharacterized protein</fullName>
    </submittedName>
</protein>
<sequence length="545" mass="62281">MPHCFPANGTIRTTDHRIANLYQKASQWNEKPCVWEGLFKVACLIKNKPADEPVAGFIYNAIRDTDNGSVEGSLAEQIQKMRAAFAVFEYNTDRTILKRIAVWLRYLEIEYDKLSLQDHFLYRPADLMELLIRFYLVTGMKSVLRLCARVRATAFDWTTALHTFQQSIPVTEDTDGFPDSLPAKPQEMDYCQKEKLINYAELLADGMRYTLYAGMFSGNKQDLSSGNNLWQYLKKHHHALCGGTTSNPFLCGSQADQPVDNAALAAWTEAFSSQMILPDSEWALDEMIRIVFNGLDDCLQCDVVPERQYLNTVSERNVPVNNPEKIYARMTRAAAAAYKHAVSLTEDGIRINYLIPARYLLMVQKQNMILHMDSFSAHIQCKKKIYTYADFYIPSIGSYSVMVIRNREQNECTPHHHSTDTGCYIRVKGEWKDQDGFVIKESGKTFCEQTHHQGVCFYAGNRLLSAEASPGEYAYTVCEMPEKTDGRFIVQTSITEQWRQKDGQPGDIPVLPEKKGPVSGTELHYYHMTKNRITMFPRVNNLCFK</sequence>
<organism evidence="1 2">
    <name type="scientific">Aristaeella lactis</name>
    <dbReference type="NCBI Taxonomy" id="3046383"/>
    <lineage>
        <taxon>Bacteria</taxon>
        <taxon>Bacillati</taxon>
        <taxon>Bacillota</taxon>
        <taxon>Clostridia</taxon>
        <taxon>Eubacteriales</taxon>
        <taxon>Aristaeellaceae</taxon>
        <taxon>Aristaeella</taxon>
    </lineage>
</organism>
<gene>
    <name evidence="1" type="ORF">SAMN06297397_0530</name>
</gene>
<name>A0AC61PIF1_9FIRM</name>
<accession>A0AC61PIF1</accession>